<dbReference type="GO" id="GO:0000724">
    <property type="term" value="P:double-strand break repair via homologous recombination"/>
    <property type="evidence" value="ECO:0007669"/>
    <property type="project" value="TreeGrafter"/>
</dbReference>
<dbReference type="OrthoDB" id="2799352at2759"/>
<feature type="compositionally biased region" description="Polar residues" evidence="2">
    <location>
        <begin position="86"/>
        <end position="99"/>
    </location>
</feature>
<dbReference type="GO" id="GO:0003676">
    <property type="term" value="F:nucleic acid binding"/>
    <property type="evidence" value="ECO:0007669"/>
    <property type="project" value="InterPro"/>
</dbReference>
<comment type="similarity">
    <text evidence="1">Belongs to the helicase family. RecQ subfamily.</text>
</comment>
<feature type="region of interest" description="Disordered" evidence="2">
    <location>
        <begin position="1603"/>
        <end position="1683"/>
    </location>
</feature>
<dbReference type="SMART" id="SM00487">
    <property type="entry name" value="DEXDc"/>
    <property type="match status" value="1"/>
</dbReference>
<dbReference type="InterPro" id="IPR011545">
    <property type="entry name" value="DEAD/DEAH_box_helicase_dom"/>
</dbReference>
<dbReference type="GO" id="GO:0005737">
    <property type="term" value="C:cytoplasm"/>
    <property type="evidence" value="ECO:0007669"/>
    <property type="project" value="TreeGrafter"/>
</dbReference>
<gene>
    <name evidence="4" type="primary">SGS1_2</name>
    <name evidence="4" type="ORF">PC9H_010264</name>
</gene>
<evidence type="ECO:0000256" key="2">
    <source>
        <dbReference type="SAM" id="MobiDB-lite"/>
    </source>
</evidence>
<dbReference type="GO" id="GO:0005524">
    <property type="term" value="F:ATP binding"/>
    <property type="evidence" value="ECO:0007669"/>
    <property type="project" value="InterPro"/>
</dbReference>
<evidence type="ECO:0000256" key="1">
    <source>
        <dbReference type="ARBA" id="ARBA00005446"/>
    </source>
</evidence>
<evidence type="ECO:0000259" key="3">
    <source>
        <dbReference type="SMART" id="SM00487"/>
    </source>
</evidence>
<dbReference type="EMBL" id="JACETU010000007">
    <property type="protein sequence ID" value="KAF7424953.1"/>
    <property type="molecule type" value="Genomic_DNA"/>
</dbReference>
<dbReference type="PANTHER" id="PTHR13710:SF154">
    <property type="entry name" value="RECQ HELICASE, PUTATIVE (AFU_ORTHOLOGUE AFUA_6G14720)-RELATED"/>
    <property type="match status" value="1"/>
</dbReference>
<keyword evidence="4" id="KW-0547">Nucleotide-binding</keyword>
<dbReference type="Gene3D" id="3.40.50.300">
    <property type="entry name" value="P-loop containing nucleotide triphosphate hydrolases"/>
    <property type="match status" value="2"/>
</dbReference>
<dbReference type="Proteomes" id="UP000623687">
    <property type="component" value="Unassembled WGS sequence"/>
</dbReference>
<dbReference type="RefSeq" id="XP_036629147.1">
    <property type="nucleotide sequence ID" value="XM_036779758.1"/>
</dbReference>
<keyword evidence="4" id="KW-0347">Helicase</keyword>
<dbReference type="Pfam" id="PF00270">
    <property type="entry name" value="DEAD"/>
    <property type="match status" value="1"/>
</dbReference>
<dbReference type="GeneID" id="59380082"/>
<proteinExistence type="inferred from homology"/>
<comment type="caution">
    <text evidence="4">The sequence shown here is derived from an EMBL/GenBank/DDBJ whole genome shotgun (WGS) entry which is preliminary data.</text>
</comment>
<feature type="region of interest" description="Disordered" evidence="2">
    <location>
        <begin position="1540"/>
        <end position="1574"/>
    </location>
</feature>
<dbReference type="PANTHER" id="PTHR13710">
    <property type="entry name" value="DNA HELICASE RECQ FAMILY MEMBER"/>
    <property type="match status" value="1"/>
</dbReference>
<protein>
    <submittedName>
        <fullName evidence="4">ATP-dependent DNA helicase sgs1</fullName>
    </submittedName>
</protein>
<keyword evidence="4" id="KW-0378">Hydrolase</keyword>
<organism evidence="4 5">
    <name type="scientific">Pleurotus ostreatus</name>
    <name type="common">Oyster mushroom</name>
    <name type="synonym">White-rot fungus</name>
    <dbReference type="NCBI Taxonomy" id="5322"/>
    <lineage>
        <taxon>Eukaryota</taxon>
        <taxon>Fungi</taxon>
        <taxon>Dikarya</taxon>
        <taxon>Basidiomycota</taxon>
        <taxon>Agaricomycotina</taxon>
        <taxon>Agaricomycetes</taxon>
        <taxon>Agaricomycetidae</taxon>
        <taxon>Agaricales</taxon>
        <taxon>Pleurotineae</taxon>
        <taxon>Pleurotaceae</taxon>
        <taxon>Pleurotus</taxon>
    </lineage>
</organism>
<feature type="region of interest" description="Disordered" evidence="2">
    <location>
        <begin position="1"/>
        <end position="150"/>
    </location>
</feature>
<feature type="compositionally biased region" description="Polar residues" evidence="2">
    <location>
        <begin position="1605"/>
        <end position="1620"/>
    </location>
</feature>
<dbReference type="GO" id="GO:0043138">
    <property type="term" value="F:3'-5' DNA helicase activity"/>
    <property type="evidence" value="ECO:0007669"/>
    <property type="project" value="TreeGrafter"/>
</dbReference>
<sequence length="1900" mass="211067">MKAHIKTTHHQAKGKDFGVREQIFFPSLSPEPELDEGELPSPGLRSQPTSPPSLGDDLTGPPLSRAPSVGPASAELYEKRTLEYSPFQQSRPPSPNLASDESYKDHPLEYISPPPSPNPVSVENDKEVPMEGISRAPSPNSSSVESTEELLDYESLPASPASALVEPSLGSACQSLDLNGEVEDSPWLTRLNLRLNVMYKVLLCITCECAWTPAHVKGHLKRHGIVLSPDDIASIDRLVDEGRLLPTDDVSKPTEIGKAVEGLKVHPVKYCCSVKGCNFGAPGQSTFRIHYSTHSNAEKCGATALTAAKDGFVQTFFDPSPQRFFQVLAPPRPTMAHDPFSVYLEKVKPTLRKPDVISPAANDLHRPLHLRVTNWDKYLEKWTANRRILRPVMAMMDLPSRPKDAIDPFAEVMPLCVKYVTDTGVRIKNTPLDVRKALESWPIAHGSKAFRVHGKPETVTDYSRFLAQIVVAALRMLSENQTDYSWPLDPAEKDRGAALLKALEEPNKTSAALDALHAFIYPFFSAFDFTRPFDASDKFSQLIECAYALNALREDGTFLPPHLLTGYFAKTKYLCRIIVWFEADRHLGEFGNNPSKAIAHYVIKDLAPGTNSAFSVANDYAGYYASLVELTTTPPICKVESDGSRISYKESQIVVPDYVAGLNDMANDIERKIVDLFRGQDIDLQIPGDAVEDWNTTSRGQGYFSDISKLVTRSDQLMDIHLKDEDLKLMKVSSSGDPLWNMDAVHKVLKQTADITDLISVYALNTCGPHPRGTEFMEHKIVNSVRPRNIFVNNEKMYFVTRRVKNESEIGHESFIVELAHPRLRSMILKLIVGIRPMEQVLVRIAYSEEVGQRYDEYLYPPYCTEKDSSKFSNLLQSLLWKYCRIKNAGLRNMRQLTVELGRVYLGNDFVQKSFDVDDVLARQRGHSLAVERKMYAPEMNHLPAMSSDALQDYEAASMAWHHVLGCAPGLPPLVPCCLRKKLMYEAKRGIYPPVEPDINGSTPDQSVDMQAICGMFIETQSMLTRTLASFKTDTRNEIKQSIADAMVEFARHVPLPTPVTHHTHPPAAPTPSAFQSPPVMPLDPVNVDMDGDIPEISEQLLSDHRNLQQTQITVDGPGYALDLLRCLLKDESAAFRSIQQRQIVEAALAATENFVGILPTGGGKSLAYLLPALKEAELGKLTMVIIPNQVLLRDQLAKAASFGLKVKHFKATDREIGDSNLIFVALETATSPVFGQFYADQQHRLVRVVIDEAHQVMTQSGFRTKFAKLCTLADYPIQKIYLTATLPVDKQETLLAMVGAHLKTRFIRAPVYQPRIRYMKVAIDSSLTPLDSFIVHVARMLSTEYLAPYQKGIIYVESIRMCDAIAKHFDDCCSHSDLTYALKMDNERKWMDSQSDGSQVDSYQWIVATTGMIHGVDHPNVGAVITGGSIFSIYNIFQGAGRGARGTKPSLAIVVTEHNKSYVDPIRGAEDLMCIKETNAFMATPAKTCLHHHLSLTFNGFPADCNDLNNLVDEAQPCFNCDPQHPILRRVLALSKLTESNQGTHPGSRPSHQVLPATAQGSDLASKTMTDDDYDDTFGNDSIMNIDPAALDECLRMFSDDTKPTSVASTPQTSTSVSSIHPVLPLLPPPSPPAHTSKRTIDQTQPTAAQPAHKRQRSYAAPPNALKQQYQPSTSTSSIQPLINKHRCDASTPTRPNDQQLRQAPNRTGMPVLMDHARHRDQTMRKEQKYQLLASICLRLQHKCAVCWIWHGRDAPKDHTVFTGCKSADGEFNGHLAGSTKLRNAMHYTVKYTYCFRCHLPQSDRPAGGLFLPPTHGVINQAQNPTCGGLANVVVPLVWYIWSTPSVLTSAVKQFGGCGLMEGMSLNDLGKWLVKHQNAECFSNAIELVLWLCQPKLGD</sequence>
<dbReference type="Pfam" id="PF12013">
    <property type="entry name" value="OrsD"/>
    <property type="match status" value="1"/>
</dbReference>
<accession>A0A8H6ZNC6</accession>
<dbReference type="GO" id="GO:0005694">
    <property type="term" value="C:chromosome"/>
    <property type="evidence" value="ECO:0007669"/>
    <property type="project" value="TreeGrafter"/>
</dbReference>
<evidence type="ECO:0000313" key="4">
    <source>
        <dbReference type="EMBL" id="KAF7424953.1"/>
    </source>
</evidence>
<reference evidence="4" key="1">
    <citation type="submission" date="2019-07" db="EMBL/GenBank/DDBJ databases">
        <authorList>
            <person name="Palmer J.M."/>
        </authorList>
    </citation>
    <scope>NUCLEOTIDE SEQUENCE</scope>
    <source>
        <strain evidence="4">PC9</strain>
    </source>
</reference>
<dbReference type="InterPro" id="IPR022698">
    <property type="entry name" value="OrsD"/>
</dbReference>
<dbReference type="GO" id="GO:0009378">
    <property type="term" value="F:four-way junction helicase activity"/>
    <property type="evidence" value="ECO:0007669"/>
    <property type="project" value="TreeGrafter"/>
</dbReference>
<keyword evidence="4" id="KW-0067">ATP-binding</keyword>
<keyword evidence="5" id="KW-1185">Reference proteome</keyword>
<name>A0A8H6ZNC6_PLEOS</name>
<feature type="compositionally biased region" description="Polar residues" evidence="2">
    <location>
        <begin position="1667"/>
        <end position="1682"/>
    </location>
</feature>
<dbReference type="InterPro" id="IPR014001">
    <property type="entry name" value="Helicase_ATP-bd"/>
</dbReference>
<feature type="compositionally biased region" description="Basic residues" evidence="2">
    <location>
        <begin position="1"/>
        <end position="12"/>
    </location>
</feature>
<dbReference type="SUPFAM" id="SSF52540">
    <property type="entry name" value="P-loop containing nucleoside triphosphate hydrolases"/>
    <property type="match status" value="1"/>
</dbReference>
<dbReference type="InterPro" id="IPR027417">
    <property type="entry name" value="P-loop_NTPase"/>
</dbReference>
<feature type="domain" description="Helicase ATP-binding" evidence="3">
    <location>
        <begin position="1132"/>
        <end position="1320"/>
    </location>
</feature>
<dbReference type="VEuPathDB" id="FungiDB:PC9H_010264"/>
<evidence type="ECO:0000313" key="5">
    <source>
        <dbReference type="Proteomes" id="UP000623687"/>
    </source>
</evidence>